<feature type="transmembrane region" description="Helical" evidence="1">
    <location>
        <begin position="104"/>
        <end position="125"/>
    </location>
</feature>
<accession>A0A812DF37</accession>
<keyword evidence="1" id="KW-1133">Transmembrane helix</keyword>
<keyword evidence="1" id="KW-0812">Transmembrane</keyword>
<proteinExistence type="predicted"/>
<sequence length="249" mass="29320">MSFFAVLLLFVILASTCHTFLALFHMYSLFSHFLSLKCNISFSHSLPLKCTLLFSHSLSVYASFLYCFTYFSHSSLSHSLSPSFLVLSSCLSLIPNFFLSFLWLHIILCFSLFPIFKCTFFLSFLQVQKFFLFISPGSNVLSFFFSFFFPGSNILFFFFCLYITLHFSLVSKFKCFFFIFLRFKCSFFLSFFLSCFLSLVYSSLISLVSKFKCSFFFFLSFFFQVQRFVFLFSLKLHFLNFLYHSLASL</sequence>
<protein>
    <submittedName>
        <fullName evidence="2">Uncharacterized protein</fullName>
    </submittedName>
</protein>
<evidence type="ECO:0000313" key="3">
    <source>
        <dbReference type="Proteomes" id="UP000597762"/>
    </source>
</evidence>
<evidence type="ECO:0000313" key="2">
    <source>
        <dbReference type="EMBL" id="CAE1295887.1"/>
    </source>
</evidence>
<feature type="transmembrane region" description="Helical" evidence="1">
    <location>
        <begin position="187"/>
        <end position="209"/>
    </location>
</feature>
<comment type="caution">
    <text evidence="2">The sequence shown here is derived from an EMBL/GenBank/DDBJ whole genome shotgun (WGS) entry which is preliminary data.</text>
</comment>
<keyword evidence="1" id="KW-0472">Membrane</keyword>
<organism evidence="2 3">
    <name type="scientific">Acanthosepion pharaonis</name>
    <name type="common">Pharaoh cuttlefish</name>
    <name type="synonym">Sepia pharaonis</name>
    <dbReference type="NCBI Taxonomy" id="158019"/>
    <lineage>
        <taxon>Eukaryota</taxon>
        <taxon>Metazoa</taxon>
        <taxon>Spiralia</taxon>
        <taxon>Lophotrochozoa</taxon>
        <taxon>Mollusca</taxon>
        <taxon>Cephalopoda</taxon>
        <taxon>Coleoidea</taxon>
        <taxon>Decapodiformes</taxon>
        <taxon>Sepiida</taxon>
        <taxon>Sepiina</taxon>
        <taxon>Sepiidae</taxon>
        <taxon>Acanthosepion</taxon>
    </lineage>
</organism>
<dbReference type="EMBL" id="CAHIKZ030003076">
    <property type="protein sequence ID" value="CAE1295887.1"/>
    <property type="molecule type" value="Genomic_DNA"/>
</dbReference>
<reference evidence="2" key="1">
    <citation type="submission" date="2021-01" db="EMBL/GenBank/DDBJ databases">
        <authorList>
            <person name="Li R."/>
            <person name="Bekaert M."/>
        </authorList>
    </citation>
    <scope>NUCLEOTIDE SEQUENCE</scope>
    <source>
        <strain evidence="2">Farmed</strain>
    </source>
</reference>
<keyword evidence="3" id="KW-1185">Reference proteome</keyword>
<feature type="transmembrane region" description="Helical" evidence="1">
    <location>
        <begin position="80"/>
        <end position="98"/>
    </location>
</feature>
<dbReference type="Proteomes" id="UP000597762">
    <property type="component" value="Unassembled WGS sequence"/>
</dbReference>
<evidence type="ECO:0000256" key="1">
    <source>
        <dbReference type="SAM" id="Phobius"/>
    </source>
</evidence>
<dbReference type="AlphaFoldDB" id="A0A812DF37"/>
<gene>
    <name evidence="2" type="ORF">SPHA_51138</name>
</gene>
<name>A0A812DF37_ACAPH</name>